<proteinExistence type="predicted"/>
<evidence type="ECO:0000313" key="1">
    <source>
        <dbReference type="EMBL" id="EEG91193.1"/>
    </source>
</evidence>
<name>C0B5M9_9FIRM</name>
<accession>C0B5M9</accession>
<dbReference type="InterPro" id="IPR011254">
    <property type="entry name" value="Prismane-like_sf"/>
</dbReference>
<reference evidence="1 2" key="2">
    <citation type="submission" date="2009-03" db="EMBL/GenBank/DDBJ databases">
        <title>Draft genome sequence of Coprococcus comes (ATCC 27758).</title>
        <authorList>
            <person name="Sudarsanam P."/>
            <person name="Ley R."/>
            <person name="Guruge J."/>
            <person name="Turnbaugh P.J."/>
            <person name="Mahowald M."/>
            <person name="Liep D."/>
            <person name="Gordon J."/>
        </authorList>
    </citation>
    <scope>NUCLEOTIDE SEQUENCE [LARGE SCALE GENOMIC DNA]</scope>
    <source>
        <strain evidence="1 2">ATCC 27758</strain>
    </source>
</reference>
<reference evidence="1 2" key="1">
    <citation type="submission" date="2009-02" db="EMBL/GenBank/DDBJ databases">
        <authorList>
            <person name="Fulton L."/>
            <person name="Clifton S."/>
            <person name="Fulton B."/>
            <person name="Xu J."/>
            <person name="Minx P."/>
            <person name="Pepin K.H."/>
            <person name="Johnson M."/>
            <person name="Bhonagiri V."/>
            <person name="Nash W.E."/>
            <person name="Mardis E.R."/>
            <person name="Wilson R.K."/>
        </authorList>
    </citation>
    <scope>NUCLEOTIDE SEQUENCE [LARGE SCALE GENOMIC DNA]</scope>
    <source>
        <strain evidence="1 2">ATCC 27758</strain>
    </source>
</reference>
<dbReference type="AlphaFoldDB" id="C0B5M9"/>
<gene>
    <name evidence="1" type="ORF">COPCOM_00450</name>
</gene>
<dbReference type="EMBL" id="ABVR01000033">
    <property type="protein sequence ID" value="EEG91193.1"/>
    <property type="molecule type" value="Genomic_DNA"/>
</dbReference>
<dbReference type="GO" id="GO:0016491">
    <property type="term" value="F:oxidoreductase activity"/>
    <property type="evidence" value="ECO:0007669"/>
    <property type="project" value="InterPro"/>
</dbReference>
<organism evidence="1 2">
    <name type="scientific">Coprococcus comes ATCC 27758</name>
    <dbReference type="NCBI Taxonomy" id="470146"/>
    <lineage>
        <taxon>Bacteria</taxon>
        <taxon>Bacillati</taxon>
        <taxon>Bacillota</taxon>
        <taxon>Clostridia</taxon>
        <taxon>Lachnospirales</taxon>
        <taxon>Lachnospiraceae</taxon>
        <taxon>Coprococcus</taxon>
    </lineage>
</organism>
<dbReference type="InterPro" id="IPR016100">
    <property type="entry name" value="Prismane_a-bundle"/>
</dbReference>
<dbReference type="SUPFAM" id="SSF56821">
    <property type="entry name" value="Prismane protein-like"/>
    <property type="match status" value="1"/>
</dbReference>
<dbReference type="Proteomes" id="UP000003793">
    <property type="component" value="Unassembled WGS sequence"/>
</dbReference>
<dbReference type="Gene3D" id="1.20.1270.20">
    <property type="match status" value="1"/>
</dbReference>
<comment type="caution">
    <text evidence="1">The sequence shown here is derived from an EMBL/GenBank/DDBJ whole genome shotgun (WGS) entry which is preliminary data.</text>
</comment>
<evidence type="ECO:0000313" key="2">
    <source>
        <dbReference type="Proteomes" id="UP000003793"/>
    </source>
</evidence>
<sequence length="182" mass="19860">MRNENMSNTATISQGQEILALQDELTGALIGLARSCGNNPKTENTDEIIIEGLVHTITNSNTGAAALKAMIEKVREEKNTVAPDCAVCAAPCGNISEYDVSNIWKHETDVRGVETAILFGIREMAAIIYPAVVMGKMDAEVNEFFYKALCMISYGMSKEDLLPVVQELGEMNQKCRELLGQV</sequence>
<dbReference type="HOGENOM" id="CLU_127000_0_0_9"/>
<protein>
    <submittedName>
        <fullName evidence="1">Hydroxylamine reductase</fullName>
    </submittedName>
</protein>